<feature type="transmembrane region" description="Helical" evidence="14">
    <location>
        <begin position="535"/>
        <end position="561"/>
    </location>
</feature>
<dbReference type="InterPro" id="IPR012341">
    <property type="entry name" value="6hp_glycosidase-like_sf"/>
</dbReference>
<feature type="region of interest" description="Disordered" evidence="13">
    <location>
        <begin position="1"/>
        <end position="63"/>
    </location>
</feature>
<evidence type="ECO:0000256" key="4">
    <source>
        <dbReference type="ARBA" id="ARBA00012601"/>
    </source>
</evidence>
<organism evidence="16 17">
    <name type="scientific">Symbiochloris irregularis</name>
    <dbReference type="NCBI Taxonomy" id="706552"/>
    <lineage>
        <taxon>Eukaryota</taxon>
        <taxon>Viridiplantae</taxon>
        <taxon>Chlorophyta</taxon>
        <taxon>core chlorophytes</taxon>
        <taxon>Trebouxiophyceae</taxon>
        <taxon>Trebouxiales</taxon>
        <taxon>Trebouxiaceae</taxon>
        <taxon>Symbiochloris</taxon>
    </lineage>
</organism>
<evidence type="ECO:0000256" key="6">
    <source>
        <dbReference type="ARBA" id="ARBA00022679"/>
    </source>
</evidence>
<dbReference type="EC" id="3.2.1.4" evidence="4"/>
<evidence type="ECO:0000256" key="13">
    <source>
        <dbReference type="SAM" id="MobiDB-lite"/>
    </source>
</evidence>
<evidence type="ECO:0000256" key="3">
    <source>
        <dbReference type="ARBA" id="ARBA00007072"/>
    </source>
</evidence>
<dbReference type="InterPro" id="IPR029044">
    <property type="entry name" value="Nucleotide-diphossugar_trans"/>
</dbReference>
<keyword evidence="7 14" id="KW-0812">Transmembrane</keyword>
<keyword evidence="5" id="KW-0328">Glycosyltransferase</keyword>
<feature type="transmembrane region" description="Helical" evidence="14">
    <location>
        <begin position="678"/>
        <end position="701"/>
    </location>
</feature>
<evidence type="ECO:0000313" key="16">
    <source>
        <dbReference type="EMBL" id="KAK9811153.1"/>
    </source>
</evidence>
<dbReference type="Pfam" id="PF00759">
    <property type="entry name" value="Glyco_hydro_9"/>
    <property type="match status" value="1"/>
</dbReference>
<dbReference type="Proteomes" id="UP001465755">
    <property type="component" value="Unassembled WGS sequence"/>
</dbReference>
<protein>
    <recommendedName>
        <fullName evidence="4">cellulase</fullName>
        <ecNumber evidence="4">3.2.1.4</ecNumber>
    </recommendedName>
</protein>
<proteinExistence type="inferred from homology"/>
<keyword evidence="8 14" id="KW-1133">Transmembrane helix</keyword>
<dbReference type="Gene3D" id="3.90.550.10">
    <property type="entry name" value="Spore Coat Polysaccharide Biosynthesis Protein SpsA, Chain A"/>
    <property type="match status" value="1"/>
</dbReference>
<keyword evidence="11" id="KW-0119">Carbohydrate metabolism</keyword>
<reference evidence="16 17" key="1">
    <citation type="journal article" date="2024" name="Nat. Commun.">
        <title>Phylogenomics reveals the evolutionary origins of lichenization in chlorophyte algae.</title>
        <authorList>
            <person name="Puginier C."/>
            <person name="Libourel C."/>
            <person name="Otte J."/>
            <person name="Skaloud P."/>
            <person name="Haon M."/>
            <person name="Grisel S."/>
            <person name="Petersen M."/>
            <person name="Berrin J.G."/>
            <person name="Delaux P.M."/>
            <person name="Dal Grande F."/>
            <person name="Keller J."/>
        </authorList>
    </citation>
    <scope>NUCLEOTIDE SEQUENCE [LARGE SCALE GENOMIC DNA]</scope>
    <source>
        <strain evidence="16 17">SAG 2036</strain>
    </source>
</reference>
<comment type="caution">
    <text evidence="16">The sequence shown here is derived from an EMBL/GenBank/DDBJ whole genome shotgun (WGS) entry which is preliminary data.</text>
</comment>
<keyword evidence="12" id="KW-0624">Polysaccharide degradation</keyword>
<evidence type="ECO:0000313" key="17">
    <source>
        <dbReference type="Proteomes" id="UP001465755"/>
    </source>
</evidence>
<gene>
    <name evidence="16" type="ORF">WJX73_006902</name>
</gene>
<dbReference type="PANTHER" id="PTHR43867:SF2">
    <property type="entry name" value="CELLULOSE SYNTHASE CATALYTIC SUBUNIT A [UDP-FORMING]"/>
    <property type="match status" value="1"/>
</dbReference>
<feature type="transmembrane region" description="Helical" evidence="14">
    <location>
        <begin position="713"/>
        <end position="733"/>
    </location>
</feature>
<keyword evidence="17" id="KW-1185">Reference proteome</keyword>
<keyword evidence="9" id="KW-0136">Cellulose degradation</keyword>
<dbReference type="GO" id="GO:0016020">
    <property type="term" value="C:membrane"/>
    <property type="evidence" value="ECO:0007669"/>
    <property type="project" value="UniProtKB-SubCell"/>
</dbReference>
<dbReference type="SUPFAM" id="SSF48208">
    <property type="entry name" value="Six-hairpin glycosidases"/>
    <property type="match status" value="1"/>
</dbReference>
<evidence type="ECO:0000256" key="10">
    <source>
        <dbReference type="ARBA" id="ARBA00023136"/>
    </source>
</evidence>
<dbReference type="EMBL" id="JALJOQ010000011">
    <property type="protein sequence ID" value="KAK9811153.1"/>
    <property type="molecule type" value="Genomic_DNA"/>
</dbReference>
<evidence type="ECO:0000256" key="1">
    <source>
        <dbReference type="ARBA" id="ARBA00000966"/>
    </source>
</evidence>
<dbReference type="GO" id="GO:0008810">
    <property type="term" value="F:cellulase activity"/>
    <property type="evidence" value="ECO:0007669"/>
    <property type="project" value="UniProtKB-EC"/>
</dbReference>
<evidence type="ECO:0000256" key="11">
    <source>
        <dbReference type="ARBA" id="ARBA00023277"/>
    </source>
</evidence>
<dbReference type="InterPro" id="IPR001701">
    <property type="entry name" value="Glyco_hydro_9"/>
</dbReference>
<evidence type="ECO:0000256" key="8">
    <source>
        <dbReference type="ARBA" id="ARBA00022989"/>
    </source>
</evidence>
<dbReference type="SUPFAM" id="SSF53448">
    <property type="entry name" value="Nucleotide-diphospho-sugar transferases"/>
    <property type="match status" value="1"/>
</dbReference>
<feature type="transmembrane region" description="Helical" evidence="14">
    <location>
        <begin position="567"/>
        <end position="587"/>
    </location>
</feature>
<feature type="transmembrane region" description="Helical" evidence="14">
    <location>
        <begin position="647"/>
        <end position="666"/>
    </location>
</feature>
<comment type="subcellular location">
    <subcellularLocation>
        <location evidence="2">Membrane</location>
        <topology evidence="2">Multi-pass membrane protein</topology>
    </subcellularLocation>
</comment>
<dbReference type="GO" id="GO:0016757">
    <property type="term" value="F:glycosyltransferase activity"/>
    <property type="evidence" value="ECO:0007669"/>
    <property type="project" value="UniProtKB-KW"/>
</dbReference>
<keyword evidence="10 14" id="KW-0472">Membrane</keyword>
<keyword evidence="6" id="KW-0808">Transferase</keyword>
<name>A0AAW1PRA9_9CHLO</name>
<accession>A0AAW1PRA9</accession>
<sequence>MGDQDFNYRDQYHDSQRYSRPGSSSYYSNAYDGDEGPSGPGDSDGGRLYGAEDVPSSRGEGEGLGPLVRLVEALENYGGGGGSHDAGMGNDLMDTYASEDVESQLLGGGKGHRNMRSLAPSMAETFTSEMNPKLKRKTAPQLDEEPEDEFCAAPFTVNAIEGSSGFEDECYGKGEWPRKRFIRRTRISFLGSTVMFCYIVALIFYIWVRITKTLGLGSYTWYGILVFVVEMLGASTTLLYGLNLLWVPHNEETAIDDVHHGLTRVQQPYHVRVLVPTYKETLDIVAKTVHAAYNAPLPFGCQRTIYVCDDGKDSSKRRWVEQMGPEIVYVSGRTRASGEMNGKSANLNNCAQQIFPDDLCIPFNELVCIFDADQVCNADFFLKTLPLFDSGDDVGMVLSPQCFHNVDVNADIFNHANVQFWEYAQVGYDAIDFISCTGTNFLVRATAFREAGWSPEYTLTEDFALGMEMTRLGWHCRYVNEYLAIGEAPHETRNCFQQRSRWCKGHFQILLNSDKCPLFIPGLNIYKKLLYCSGVWAYIVGAITTPFFLVVPLVTVWGGIFPIIVNQWAAIGLTVYFSAQYLVLNFVRSYKHITPLWFANVSNNILWWTYTKGFWRAFSGTKLGNTLTFKTTLKGSNRFANASIGDLLLPGLALAGLLASLIFGLIKVVDNGSVVTTLSISLLWILYGLVPPLLLIWYHFVGKGITLRMLCKACFFITTLCGILALVVLWLVYPREVDYNGALIKSYQYYGAQMIGPINGSSLVPSWRSDALLYEAGPPQLGYGELTGGFMGGDLPYAQGGTVKSTIPIAYSTAVMAWGFLTFPQGIEKAKIRDSSLATLKWGTDYLLKVVQEDRTSSSTRTNYNIIYQVGNYTLEHPLWGRVEEFTPQTHPRPAYFVSTADGAADLAGQIVGALVTTALVWQKEYPLDTQYYNSLMTTATGLYVAGSRGAKLNPKGLEYSSGFLYPCAPATPNQPFQGPTRTGCRPVDQVFLGSMVGFYNSTSFFDDLAWAAGWLYQATQDPAYLSDAVVWYNEHIYGTESFYDKEILMDWDNLIWAVNILMADITDQKNYHDQAQDYLAKWLCSTGGIVAYTQKGRAYNTYDPSLGQSMNAAFLSAVYGNLITPNISDIPGAVNRYSSQGRANRYICFARTQSRYVLGAQSHSFVSGFGHNPPTRAAQRDASCPLPPLPCNNLNGLLNPAPNPNVLDGALVYAAREWDYYDDSRTGNDTMVSLQNNAGFTALMTAMNDVKGTYNLCLQGYGILDSDTVICSGDALANQS</sequence>
<comment type="similarity">
    <text evidence="3">Belongs to the glycosyl hydrolase 9 (cellulase E) family.</text>
</comment>
<dbReference type="InterPro" id="IPR008928">
    <property type="entry name" value="6-hairpin_glycosidase_sf"/>
</dbReference>
<comment type="catalytic activity">
    <reaction evidence="1">
        <text>Endohydrolysis of (1-&gt;4)-beta-D-glucosidic linkages in cellulose, lichenin and cereal beta-D-glucans.</text>
        <dbReference type="EC" id="3.2.1.4"/>
    </reaction>
</comment>
<dbReference type="InterPro" id="IPR050321">
    <property type="entry name" value="Glycosyltr_2/OpgH_subfam"/>
</dbReference>
<evidence type="ECO:0000256" key="5">
    <source>
        <dbReference type="ARBA" id="ARBA00022676"/>
    </source>
</evidence>
<evidence type="ECO:0000256" key="7">
    <source>
        <dbReference type="ARBA" id="ARBA00022692"/>
    </source>
</evidence>
<feature type="compositionally biased region" description="Low complexity" evidence="13">
    <location>
        <begin position="18"/>
        <end position="28"/>
    </location>
</feature>
<feature type="transmembrane region" description="Helical" evidence="14">
    <location>
        <begin position="219"/>
        <end position="242"/>
    </location>
</feature>
<evidence type="ECO:0000256" key="2">
    <source>
        <dbReference type="ARBA" id="ARBA00004141"/>
    </source>
</evidence>
<feature type="domain" description="Glycoside hydrolase family 9" evidence="15">
    <location>
        <begin position="739"/>
        <end position="1244"/>
    </location>
</feature>
<evidence type="ECO:0000256" key="12">
    <source>
        <dbReference type="ARBA" id="ARBA00023326"/>
    </source>
</evidence>
<feature type="transmembrane region" description="Helical" evidence="14">
    <location>
        <begin position="187"/>
        <end position="207"/>
    </location>
</feature>
<dbReference type="Gene3D" id="1.50.10.10">
    <property type="match status" value="1"/>
</dbReference>
<dbReference type="Pfam" id="PF13641">
    <property type="entry name" value="Glyco_tranf_2_3"/>
    <property type="match status" value="1"/>
</dbReference>
<evidence type="ECO:0000256" key="14">
    <source>
        <dbReference type="SAM" id="Phobius"/>
    </source>
</evidence>
<dbReference type="PANTHER" id="PTHR43867">
    <property type="entry name" value="CELLULOSE SYNTHASE CATALYTIC SUBUNIT A [UDP-FORMING]"/>
    <property type="match status" value="1"/>
</dbReference>
<evidence type="ECO:0000256" key="9">
    <source>
        <dbReference type="ARBA" id="ARBA00023001"/>
    </source>
</evidence>
<evidence type="ECO:0000259" key="15">
    <source>
        <dbReference type="Pfam" id="PF00759"/>
    </source>
</evidence>
<dbReference type="GO" id="GO:0030245">
    <property type="term" value="P:cellulose catabolic process"/>
    <property type="evidence" value="ECO:0007669"/>
    <property type="project" value="UniProtKB-KW"/>
</dbReference>
<feature type="compositionally biased region" description="Basic and acidic residues" evidence="13">
    <location>
        <begin position="1"/>
        <end position="17"/>
    </location>
</feature>